<feature type="region of interest" description="Disordered" evidence="5">
    <location>
        <begin position="270"/>
        <end position="319"/>
    </location>
</feature>
<gene>
    <name evidence="7" type="ORF">g.81316</name>
</gene>
<keyword evidence="1" id="KW-0140">cGMP</keyword>
<dbReference type="EMBL" id="GDKF01007217">
    <property type="protein sequence ID" value="JAT71405.1"/>
    <property type="molecule type" value="Transcribed_RNA"/>
</dbReference>
<sequence length="1005" mass="106199">DADADADDFGGDTLGPLRREIDVMRRLRHPNLVRLHEVIEDGASGKVLMVMEYAAAGQLLAKGQLSPERRMPEVIAQYYFRQMAAGMAFLHANHVVHGDMKPDNVLLSGDSTVKIADFGQAHFFRKRDTFNRTLGTPAFLAPEVCAGETYRGRQADMWALGISLYLFIYGEVPFHSETVLDLYDQIAGGSVPYPEHVPVSIELQDLFRRILNPDPAARLTAEEMMEHAWVKGDFWASLLSSFQLADGTWAAPPEVHASMRAEDVAAIVFPSPSPQGASPVAGTSPRSGVAGDIPAEATPTGRAGAARRRPGPLSQDSPPLLQAAAQVSGLQRLPHWEDGLRTLEDEGPDMSAASLEDATQMCSGGGEDPGAAVPPGGRGLARQSPTQALAGTWAAAAASGRLHSTLSGRPVPDGAGVMDAAGTAEHAAKACEASPDPAGPGGGRSTENGSDLQFYASAKAAPLCSPFQGSAPPPAAGPRPGPDASAVPVEASASMATRPSAGLHAAGPGRTQPMAILLPRRRSVAWDASCEDGAGLGAFAFTPGTARGEGMASSGMFRRSVVLQPAQAQLPCPSPFQSARLSTLSPSPPFLGQAPASPGPGWSRGGLARHEEEEGAPSSDPRSRRRPLAHTRSMSVDGGEAGPEPHPARSLRRSSSRALTAGSSGRERRTQSLRGPSPGAESASSSAAEGSSPRGSRPSSRLANLARLSHRLASAVRGVQDIEVLHVAAGENLGTSDNMTSVLYIESGELEISWEARLPFSLSAVLGHALRTNESFSLDHGLSGPMDSTTIDMDIEQLQTDARSMTLTGTVREAAERAALLLRSAAVPGAMDDLLVTRRGPRQFIGALGMLDPAFYHDRWKASAVALTPVTLVHLTAWGLERFLEQNPLVQVHLRASIALTQAEVIKLESLEKIAECMHTTRQRTVERRLDAEGPKPNEKADSKIEEVAGTAPANVEHDAMLDRFAVVHWLRDTFNTLGQDALSTLGLTSDLTPALRSSKSNTMT</sequence>
<dbReference type="PROSITE" id="PS50011">
    <property type="entry name" value="PROTEIN_KINASE_DOM"/>
    <property type="match status" value="1"/>
</dbReference>
<evidence type="ECO:0000256" key="4">
    <source>
        <dbReference type="ARBA" id="ARBA00022992"/>
    </source>
</evidence>
<protein>
    <recommendedName>
        <fullName evidence="6">Protein kinase domain-containing protein</fullName>
    </recommendedName>
</protein>
<dbReference type="InterPro" id="IPR008271">
    <property type="entry name" value="Ser/Thr_kinase_AS"/>
</dbReference>
<dbReference type="InterPro" id="IPR018490">
    <property type="entry name" value="cNMP-bd_dom_sf"/>
</dbReference>
<evidence type="ECO:0000256" key="3">
    <source>
        <dbReference type="ARBA" id="ARBA00022840"/>
    </source>
</evidence>
<dbReference type="Pfam" id="PF00069">
    <property type="entry name" value="Pkinase"/>
    <property type="match status" value="1"/>
</dbReference>
<feature type="compositionally biased region" description="Low complexity" evidence="5">
    <location>
        <begin position="674"/>
        <end position="701"/>
    </location>
</feature>
<dbReference type="AlphaFoldDB" id="A0A1D1ZXE7"/>
<reference evidence="7" key="1">
    <citation type="submission" date="2015-08" db="EMBL/GenBank/DDBJ databases">
        <authorList>
            <person name="Babu N.S."/>
            <person name="Beckwith C.J."/>
            <person name="Beseler K.G."/>
            <person name="Brison A."/>
            <person name="Carone J.V."/>
            <person name="Caskin T.P."/>
            <person name="Diamond M."/>
            <person name="Durham M.E."/>
            <person name="Foxe J.M."/>
            <person name="Go M."/>
            <person name="Henderson B.A."/>
            <person name="Jones I.B."/>
            <person name="McGettigan J.A."/>
            <person name="Micheletti S.J."/>
            <person name="Nasrallah M.E."/>
            <person name="Ortiz D."/>
            <person name="Piller C.R."/>
            <person name="Privatt S.R."/>
            <person name="Schneider S.L."/>
            <person name="Sharp S."/>
            <person name="Smith T.C."/>
            <person name="Stanton J.D."/>
            <person name="Ullery H.E."/>
            <person name="Wilson R.J."/>
            <person name="Serrano M.G."/>
            <person name="Buck G."/>
            <person name="Lee V."/>
            <person name="Wang Y."/>
            <person name="Carvalho R."/>
            <person name="Voegtly L."/>
            <person name="Shi R."/>
            <person name="Duckworth R."/>
            <person name="Johnson A."/>
            <person name="Loviza R."/>
            <person name="Walstead R."/>
            <person name="Shah Z."/>
            <person name="Kiflezghi M."/>
            <person name="Wade K."/>
            <person name="Ball S.L."/>
            <person name="Bradley K.W."/>
            <person name="Asai D.J."/>
            <person name="Bowman C.A."/>
            <person name="Russell D.A."/>
            <person name="Pope W.H."/>
            <person name="Jacobs-Sera D."/>
            <person name="Hendrix R.W."/>
            <person name="Hatfull G.F."/>
        </authorList>
    </citation>
    <scope>NUCLEOTIDE SEQUENCE</scope>
</reference>
<accession>A0A1D1ZXE7</accession>
<name>A0A1D1ZXE7_AUXPR</name>
<dbReference type="SMART" id="SM00220">
    <property type="entry name" value="S_TKc"/>
    <property type="match status" value="1"/>
</dbReference>
<evidence type="ECO:0000256" key="5">
    <source>
        <dbReference type="SAM" id="MobiDB-lite"/>
    </source>
</evidence>
<feature type="region of interest" description="Disordered" evidence="5">
    <location>
        <begin position="359"/>
        <end position="385"/>
    </location>
</feature>
<dbReference type="SUPFAM" id="SSF51206">
    <property type="entry name" value="cAMP-binding domain-like"/>
    <property type="match status" value="1"/>
</dbReference>
<dbReference type="GO" id="GO:0005737">
    <property type="term" value="C:cytoplasm"/>
    <property type="evidence" value="ECO:0007669"/>
    <property type="project" value="TreeGrafter"/>
</dbReference>
<keyword evidence="3" id="KW-0067">ATP-binding</keyword>
<dbReference type="Gene3D" id="2.60.120.10">
    <property type="entry name" value="Jelly Rolls"/>
    <property type="match status" value="1"/>
</dbReference>
<feature type="region of interest" description="Disordered" evidence="5">
    <location>
        <begin position="574"/>
        <end position="701"/>
    </location>
</feature>
<evidence type="ECO:0000313" key="7">
    <source>
        <dbReference type="EMBL" id="JAT71405.1"/>
    </source>
</evidence>
<dbReference type="GO" id="GO:0035556">
    <property type="term" value="P:intracellular signal transduction"/>
    <property type="evidence" value="ECO:0007669"/>
    <property type="project" value="TreeGrafter"/>
</dbReference>
<proteinExistence type="predicted"/>
<dbReference type="InterPro" id="IPR000719">
    <property type="entry name" value="Prot_kinase_dom"/>
</dbReference>
<feature type="domain" description="Protein kinase" evidence="6">
    <location>
        <begin position="1"/>
        <end position="230"/>
    </location>
</feature>
<evidence type="ECO:0000256" key="1">
    <source>
        <dbReference type="ARBA" id="ARBA00022535"/>
    </source>
</evidence>
<dbReference type="GO" id="GO:0005524">
    <property type="term" value="F:ATP binding"/>
    <property type="evidence" value="ECO:0007669"/>
    <property type="project" value="UniProtKB-KW"/>
</dbReference>
<evidence type="ECO:0000259" key="6">
    <source>
        <dbReference type="PROSITE" id="PS50011"/>
    </source>
</evidence>
<dbReference type="PROSITE" id="PS00108">
    <property type="entry name" value="PROTEIN_KINASE_ST"/>
    <property type="match status" value="1"/>
</dbReference>
<feature type="region of interest" description="Disordered" evidence="5">
    <location>
        <begin position="426"/>
        <end position="450"/>
    </location>
</feature>
<feature type="compositionally biased region" description="Polar residues" evidence="5">
    <location>
        <begin position="575"/>
        <end position="585"/>
    </location>
</feature>
<keyword evidence="2" id="KW-0547">Nucleotide-binding</keyword>
<dbReference type="GO" id="GO:0030553">
    <property type="term" value="F:cGMP binding"/>
    <property type="evidence" value="ECO:0007669"/>
    <property type="project" value="UniProtKB-KW"/>
</dbReference>
<dbReference type="FunFam" id="1.10.510.10:FF:000571">
    <property type="entry name" value="Maternal embryonic leucine zipper kinase"/>
    <property type="match status" value="1"/>
</dbReference>
<dbReference type="Gene3D" id="1.10.510.10">
    <property type="entry name" value="Transferase(Phosphotransferase) domain 1"/>
    <property type="match status" value="1"/>
</dbReference>
<dbReference type="InterPro" id="IPR014710">
    <property type="entry name" value="RmlC-like_jellyroll"/>
</dbReference>
<keyword evidence="4" id="KW-0142">cGMP-binding</keyword>
<feature type="compositionally biased region" description="Pro residues" evidence="5">
    <location>
        <begin position="471"/>
        <end position="481"/>
    </location>
</feature>
<dbReference type="PANTHER" id="PTHR24346:SF77">
    <property type="entry name" value="SERINE THREONINE PROTEIN KINASE"/>
    <property type="match status" value="1"/>
</dbReference>
<organism evidence="7">
    <name type="scientific">Auxenochlorella protothecoides</name>
    <name type="common">Green microalga</name>
    <name type="synonym">Chlorella protothecoides</name>
    <dbReference type="NCBI Taxonomy" id="3075"/>
    <lineage>
        <taxon>Eukaryota</taxon>
        <taxon>Viridiplantae</taxon>
        <taxon>Chlorophyta</taxon>
        <taxon>core chlorophytes</taxon>
        <taxon>Trebouxiophyceae</taxon>
        <taxon>Chlorellales</taxon>
        <taxon>Chlorellaceae</taxon>
        <taxon>Auxenochlorella</taxon>
    </lineage>
</organism>
<feature type="non-terminal residue" evidence="7">
    <location>
        <position position="1"/>
    </location>
</feature>
<dbReference type="GO" id="GO:0004674">
    <property type="term" value="F:protein serine/threonine kinase activity"/>
    <property type="evidence" value="ECO:0007669"/>
    <property type="project" value="TreeGrafter"/>
</dbReference>
<feature type="region of interest" description="Disordered" evidence="5">
    <location>
        <begin position="465"/>
        <end position="492"/>
    </location>
</feature>
<dbReference type="CDD" id="cd14008">
    <property type="entry name" value="STKc_LKB1_CaMKK"/>
    <property type="match status" value="1"/>
</dbReference>
<dbReference type="PANTHER" id="PTHR24346">
    <property type="entry name" value="MAP/MICROTUBULE AFFINITY-REGULATING KINASE"/>
    <property type="match status" value="1"/>
</dbReference>
<evidence type="ECO:0000256" key="2">
    <source>
        <dbReference type="ARBA" id="ARBA00022741"/>
    </source>
</evidence>
<dbReference type="SUPFAM" id="SSF56112">
    <property type="entry name" value="Protein kinase-like (PK-like)"/>
    <property type="match status" value="1"/>
</dbReference>
<dbReference type="InterPro" id="IPR011009">
    <property type="entry name" value="Kinase-like_dom_sf"/>
</dbReference>